<dbReference type="Proteomes" id="UP000439678">
    <property type="component" value="Unassembled WGS sequence"/>
</dbReference>
<keyword evidence="3 6" id="KW-0812">Transmembrane</keyword>
<dbReference type="EMBL" id="NSIW01000005">
    <property type="protein sequence ID" value="PZD56751.1"/>
    <property type="molecule type" value="Genomic_DNA"/>
</dbReference>
<comment type="subcellular location">
    <subcellularLocation>
        <location evidence="1">Membrane</location>
        <topology evidence="1">Multi-pass membrane protein</topology>
    </subcellularLocation>
</comment>
<dbReference type="EMBL" id="JJMT01000006">
    <property type="protein sequence ID" value="KEO46194.1"/>
    <property type="molecule type" value="Genomic_DNA"/>
</dbReference>
<dbReference type="EMBL" id="CP054153">
    <property type="protein sequence ID" value="QMI50803.1"/>
    <property type="molecule type" value="Genomic_DNA"/>
</dbReference>
<dbReference type="Proteomes" id="UP001210204">
    <property type="component" value="Unassembled WGS sequence"/>
</dbReference>
<comment type="similarity">
    <text evidence="2">Belongs to the GtrA family.</text>
</comment>
<dbReference type="AlphaFoldDB" id="A0A074JJG3"/>
<evidence type="ECO:0000313" key="15">
    <source>
        <dbReference type="Proteomes" id="UP000027855"/>
    </source>
</evidence>
<evidence type="ECO:0000256" key="1">
    <source>
        <dbReference type="ARBA" id="ARBA00004141"/>
    </source>
</evidence>
<evidence type="ECO:0000313" key="12">
    <source>
        <dbReference type="EMBL" id="PZD56751.1"/>
    </source>
</evidence>
<keyword evidence="5 6" id="KW-0472">Membrane</keyword>
<feature type="transmembrane region" description="Helical" evidence="6">
    <location>
        <begin position="76"/>
        <end position="98"/>
    </location>
</feature>
<reference evidence="8 15" key="1">
    <citation type="submission" date="2014-04" db="EMBL/GenBank/DDBJ databases">
        <title>Variable characteristics of bacteriocin-producing Streptococcus salivarius strains isolated from Malaysian subjects.</title>
        <authorList>
            <person name="Philip K."/>
            <person name="Barbour A."/>
        </authorList>
    </citation>
    <scope>NUCLEOTIDE SEQUENCE [LARGE SCALE GENOMIC DNA]</scope>
    <source>
        <strain evidence="8 15">NU10</strain>
    </source>
</reference>
<accession>A0A074JJG3</accession>
<dbReference type="Proteomes" id="UP001212483">
    <property type="component" value="Unassembled WGS sequence"/>
</dbReference>
<dbReference type="EMBL" id="JAQMJT010000001">
    <property type="protein sequence ID" value="MDB8612897.1"/>
    <property type="molecule type" value="Genomic_DNA"/>
</dbReference>
<feature type="transmembrane region" description="Helical" evidence="6">
    <location>
        <begin position="122"/>
        <end position="141"/>
    </location>
</feature>
<dbReference type="EMBL" id="JAQMJO010000001">
    <property type="protein sequence ID" value="MDB8604893.1"/>
    <property type="molecule type" value="Genomic_DNA"/>
</dbReference>
<evidence type="ECO:0000313" key="9">
    <source>
        <dbReference type="EMBL" id="MDB8604893.1"/>
    </source>
</evidence>
<organism evidence="8 15">
    <name type="scientific">Streptococcus salivarius</name>
    <dbReference type="NCBI Taxonomy" id="1304"/>
    <lineage>
        <taxon>Bacteria</taxon>
        <taxon>Bacillati</taxon>
        <taxon>Bacillota</taxon>
        <taxon>Bacilli</taxon>
        <taxon>Lactobacillales</taxon>
        <taxon>Streptococcaceae</taxon>
        <taxon>Streptococcus</taxon>
    </lineage>
</organism>
<dbReference type="InterPro" id="IPR007267">
    <property type="entry name" value="GtrA_DPMS_TM"/>
</dbReference>
<evidence type="ECO:0000256" key="4">
    <source>
        <dbReference type="ARBA" id="ARBA00022989"/>
    </source>
</evidence>
<dbReference type="PANTHER" id="PTHR38459">
    <property type="entry name" value="PROPHAGE BACTOPRENOL-LINKED GLUCOSE TRANSLOCASE HOMOLOG"/>
    <property type="match status" value="1"/>
</dbReference>
<reference evidence="12 16" key="2">
    <citation type="submission" date="2017-08" db="EMBL/GenBank/DDBJ databases">
        <title>Streptococcus salivarius strain HS0302 Genome.</title>
        <authorList>
            <person name="Smith J."/>
            <person name="Deng P."/>
            <person name="Geng M."/>
        </authorList>
    </citation>
    <scope>NUCLEOTIDE SEQUENCE [LARGE SCALE GENOMIC DNA]</scope>
    <source>
        <strain evidence="12 16">HS0302</strain>
    </source>
</reference>
<dbReference type="Pfam" id="PF04138">
    <property type="entry name" value="GtrA_DPMS_TM"/>
    <property type="match status" value="1"/>
</dbReference>
<evidence type="ECO:0000313" key="10">
    <source>
        <dbReference type="EMBL" id="MDB8612897.1"/>
    </source>
</evidence>
<dbReference type="Proteomes" id="UP000322622">
    <property type="component" value="Chromosome"/>
</dbReference>
<evidence type="ECO:0000313" key="17">
    <source>
        <dbReference type="Proteomes" id="UP000322622"/>
    </source>
</evidence>
<reference evidence="11 18" key="3">
    <citation type="journal article" date="2019" name="Nat. Med.">
        <title>A library of human gut bacterial isolates paired with longitudinal multiomics data enables mechanistic microbiome research.</title>
        <authorList>
            <person name="Poyet M."/>
            <person name="Groussin M."/>
            <person name="Gibbons S.M."/>
            <person name="Avila-Pacheco J."/>
            <person name="Jiang X."/>
            <person name="Kearney S.M."/>
            <person name="Perrotta A.R."/>
            <person name="Berdy B."/>
            <person name="Zhao S."/>
            <person name="Lieberman T.D."/>
            <person name="Swanson P.K."/>
            <person name="Smith M."/>
            <person name="Roesemann S."/>
            <person name="Alexander J.E."/>
            <person name="Rich S.A."/>
            <person name="Livny J."/>
            <person name="Vlamakis H."/>
            <person name="Clish C."/>
            <person name="Bullock K."/>
            <person name="Deik A."/>
            <person name="Scott J."/>
            <person name="Pierce K.A."/>
            <person name="Xavier R.J."/>
            <person name="Alm E.J."/>
        </authorList>
    </citation>
    <scope>NUCLEOTIDE SEQUENCE [LARGE SCALE GENOMIC DNA]</scope>
    <source>
        <strain evidence="11 18">BIOML-A4</strain>
    </source>
</reference>
<gene>
    <name evidence="12" type="ORF">CKU37_03740</name>
    <name evidence="8" type="ORF">DL07_09830</name>
    <name evidence="13" type="ORF">FHI56_06170</name>
    <name evidence="11" type="ORF">GMC65_00355</name>
    <name evidence="14" type="ORF">HRE60_03775</name>
    <name evidence="9" type="ORF">PNU22_00145</name>
    <name evidence="10" type="ORF">PNU26_00560</name>
</gene>
<keyword evidence="4 6" id="KW-1133">Transmembrane helix</keyword>
<evidence type="ECO:0000259" key="7">
    <source>
        <dbReference type="Pfam" id="PF04138"/>
    </source>
</evidence>
<dbReference type="InterPro" id="IPR051401">
    <property type="entry name" value="GtrA_CellWall_Glycosyl"/>
</dbReference>
<evidence type="ECO:0000313" key="14">
    <source>
        <dbReference type="EMBL" id="QMI50803.1"/>
    </source>
</evidence>
<dbReference type="Proteomes" id="UP000516705">
    <property type="component" value="Chromosome"/>
</dbReference>
<reference evidence="9" key="6">
    <citation type="submission" date="2023-01" db="EMBL/GenBank/DDBJ databases">
        <title>Human gut microbiome strain richness.</title>
        <authorList>
            <person name="Chen-Liaw A."/>
        </authorList>
    </citation>
    <scope>NUCLEOTIDE SEQUENCE</scope>
    <source>
        <strain evidence="10">1001095st1_G4_1001095IJ_161003</strain>
        <strain evidence="9">1001283st1_B9_1001283B150217_161031</strain>
    </source>
</reference>
<evidence type="ECO:0000256" key="2">
    <source>
        <dbReference type="ARBA" id="ARBA00009399"/>
    </source>
</evidence>
<sequence length="146" mass="16550">MIAKLRAFMATEVFKYLFFGVLATLVYMVSRTLIFQFTQQGTLSAVLANAIAIIFAFFTNDMFVFNQEKTGMVTRFVKFVGARLLTLVLDLALAYFLVDTYPEIIGQFVGHSHAWVNGIESLFSQVLIIVLNYIISKFFVFTGEKV</sequence>
<dbReference type="EMBL" id="CP040804">
    <property type="protein sequence ID" value="QEM32497.1"/>
    <property type="molecule type" value="Genomic_DNA"/>
</dbReference>
<dbReference type="GO" id="GO:0005886">
    <property type="term" value="C:plasma membrane"/>
    <property type="evidence" value="ECO:0007669"/>
    <property type="project" value="TreeGrafter"/>
</dbReference>
<proteinExistence type="inferred from homology"/>
<reference evidence="13 17" key="4">
    <citation type="submission" date="2019-06" db="EMBL/GenBank/DDBJ databases">
        <title>Complete genome sequence of Streptococcus salivarius LAB813.</title>
        <authorList>
            <person name="Levesque C.M."/>
            <person name="Gong S.-G."/>
            <person name="Dufour D."/>
            <person name="Barbour A."/>
        </authorList>
    </citation>
    <scope>NUCLEOTIDE SEQUENCE [LARGE SCALE GENOMIC DNA]</scope>
    <source>
        <strain evidence="13 17">LAB813</strain>
    </source>
</reference>
<dbReference type="PATRIC" id="fig|1304.173.peg.831"/>
<evidence type="ECO:0000313" key="11">
    <source>
        <dbReference type="EMBL" id="MTR26833.1"/>
    </source>
</evidence>
<evidence type="ECO:0000313" key="8">
    <source>
        <dbReference type="EMBL" id="KEO46194.1"/>
    </source>
</evidence>
<protein>
    <submittedName>
        <fullName evidence="9">GtrA family protein</fullName>
    </submittedName>
    <submittedName>
        <fullName evidence="8">Sugar translocase</fullName>
    </submittedName>
</protein>
<name>A0A074JJG3_STRSL</name>
<feature type="domain" description="GtrA/DPMS transmembrane" evidence="7">
    <location>
        <begin position="15"/>
        <end position="141"/>
    </location>
</feature>
<dbReference type="PANTHER" id="PTHR38459:SF5">
    <property type="entry name" value="CELL WALL TEICHOIC ACID GLYCOSYLATION PROTEIN GTCA"/>
    <property type="match status" value="1"/>
</dbReference>
<evidence type="ECO:0000313" key="19">
    <source>
        <dbReference type="Proteomes" id="UP000516705"/>
    </source>
</evidence>
<dbReference type="GO" id="GO:0000271">
    <property type="term" value="P:polysaccharide biosynthetic process"/>
    <property type="evidence" value="ECO:0007669"/>
    <property type="project" value="InterPro"/>
</dbReference>
<evidence type="ECO:0000256" key="6">
    <source>
        <dbReference type="SAM" id="Phobius"/>
    </source>
</evidence>
<feature type="transmembrane region" description="Helical" evidence="6">
    <location>
        <begin position="43"/>
        <end position="64"/>
    </location>
</feature>
<reference evidence="14 19" key="5">
    <citation type="journal article" date="2020" name="Microbiol. Resour. Announc.">
        <title>Complete Genome Sequence of Streptococcus salivarius DB-B5, a Novel Probiotic Candidate Isolated from the Supragingival Plaque of a Healthy Female Subject.</title>
        <authorList>
            <person name="Fields F.R."/>
            <person name="Li X."/>
            <person name="Navarre W.W."/>
            <person name="Naito M."/>
        </authorList>
    </citation>
    <scope>NUCLEOTIDE SEQUENCE [LARGE SCALE GENOMIC DNA]</scope>
    <source>
        <strain evidence="14 19">DB-B5</strain>
    </source>
</reference>
<evidence type="ECO:0000256" key="5">
    <source>
        <dbReference type="ARBA" id="ARBA00023136"/>
    </source>
</evidence>
<evidence type="ECO:0000313" key="18">
    <source>
        <dbReference type="Proteomes" id="UP000439678"/>
    </source>
</evidence>
<dbReference type="RefSeq" id="WP_013990768.1">
    <property type="nucleotide sequence ID" value="NZ_BPPT01000007.1"/>
</dbReference>
<dbReference type="Proteomes" id="UP000248776">
    <property type="component" value="Unassembled WGS sequence"/>
</dbReference>
<evidence type="ECO:0000313" key="13">
    <source>
        <dbReference type="EMBL" id="QEM32497.1"/>
    </source>
</evidence>
<evidence type="ECO:0000256" key="3">
    <source>
        <dbReference type="ARBA" id="ARBA00022692"/>
    </source>
</evidence>
<evidence type="ECO:0000313" key="16">
    <source>
        <dbReference type="Proteomes" id="UP000248776"/>
    </source>
</evidence>
<dbReference type="Proteomes" id="UP000027855">
    <property type="component" value="Unassembled WGS sequence"/>
</dbReference>
<feature type="transmembrane region" description="Helical" evidence="6">
    <location>
        <begin position="16"/>
        <end position="37"/>
    </location>
</feature>
<dbReference type="KEGG" id="strs:SSAL8618_04375"/>
<dbReference type="EMBL" id="WMYO01000001">
    <property type="protein sequence ID" value="MTR26833.1"/>
    <property type="molecule type" value="Genomic_DNA"/>
</dbReference>